<evidence type="ECO:0000256" key="1">
    <source>
        <dbReference type="SAM" id="MobiDB-lite"/>
    </source>
</evidence>
<sequence>MDFAKSVKAITLPQNVASTSDCRLIELENQVQRLMEAYLAPTQPTQVNKITSPCEICSGPMTSGIACSINAITIHPKQPDESQVDEPKVKQEEDNPRETNSSPHPQPDPLASIATEQIHKLNSMLELLRLVPQSSNTIFVCSKEDDGESDVDSSII</sequence>
<comment type="caution">
    <text evidence="2">The sequence shown here is derived from an EMBL/GenBank/DDBJ whole genome shotgun (WGS) entry which is preliminary data.</text>
</comment>
<reference evidence="2" key="1">
    <citation type="journal article" date="2022" name="Int. J. Mol. Sci.">
        <title>Draft Genome of Tanacetum Coccineum: Genomic Comparison of Closely Related Tanacetum-Family Plants.</title>
        <authorList>
            <person name="Yamashiro T."/>
            <person name="Shiraishi A."/>
            <person name="Nakayama K."/>
            <person name="Satake H."/>
        </authorList>
    </citation>
    <scope>NUCLEOTIDE SEQUENCE</scope>
</reference>
<reference evidence="2" key="2">
    <citation type="submission" date="2022-01" db="EMBL/GenBank/DDBJ databases">
        <authorList>
            <person name="Yamashiro T."/>
            <person name="Shiraishi A."/>
            <person name="Satake H."/>
            <person name="Nakayama K."/>
        </authorList>
    </citation>
    <scope>NUCLEOTIDE SEQUENCE</scope>
</reference>
<organism evidence="2 3">
    <name type="scientific">Tanacetum coccineum</name>
    <dbReference type="NCBI Taxonomy" id="301880"/>
    <lineage>
        <taxon>Eukaryota</taxon>
        <taxon>Viridiplantae</taxon>
        <taxon>Streptophyta</taxon>
        <taxon>Embryophyta</taxon>
        <taxon>Tracheophyta</taxon>
        <taxon>Spermatophyta</taxon>
        <taxon>Magnoliopsida</taxon>
        <taxon>eudicotyledons</taxon>
        <taxon>Gunneridae</taxon>
        <taxon>Pentapetalae</taxon>
        <taxon>asterids</taxon>
        <taxon>campanulids</taxon>
        <taxon>Asterales</taxon>
        <taxon>Asteraceae</taxon>
        <taxon>Asteroideae</taxon>
        <taxon>Anthemideae</taxon>
        <taxon>Anthemidinae</taxon>
        <taxon>Tanacetum</taxon>
    </lineage>
</organism>
<feature type="region of interest" description="Disordered" evidence="1">
    <location>
        <begin position="76"/>
        <end position="112"/>
    </location>
</feature>
<name>A0ABQ5AJS1_9ASTR</name>
<dbReference type="EMBL" id="BQNB010012304">
    <property type="protein sequence ID" value="GJT01867.1"/>
    <property type="molecule type" value="Genomic_DNA"/>
</dbReference>
<evidence type="ECO:0000313" key="3">
    <source>
        <dbReference type="Proteomes" id="UP001151760"/>
    </source>
</evidence>
<feature type="compositionally biased region" description="Basic and acidic residues" evidence="1">
    <location>
        <begin position="77"/>
        <end position="97"/>
    </location>
</feature>
<gene>
    <name evidence="2" type="ORF">Tco_0823036</name>
</gene>
<protein>
    <submittedName>
        <fullName evidence="2">Uncharacterized protein</fullName>
    </submittedName>
</protein>
<proteinExistence type="predicted"/>
<accession>A0ABQ5AJS1</accession>
<dbReference type="Proteomes" id="UP001151760">
    <property type="component" value="Unassembled WGS sequence"/>
</dbReference>
<keyword evidence="3" id="KW-1185">Reference proteome</keyword>
<evidence type="ECO:0000313" key="2">
    <source>
        <dbReference type="EMBL" id="GJT01867.1"/>
    </source>
</evidence>